<keyword evidence="2" id="KW-1185">Reference proteome</keyword>
<name>A0A0D2WVD7_CAPO3</name>
<sequence length="442" mass="49063">MQVLRCLRNGGLSSFSPAAAAALPAVRPSATTLMRMLATTTPSTPSNDDASQDSRQQRVTPAFLGHAIASPSAETRALGCRLLAGAVSLIGPEQVSAVVDGRLALETCERTLNAPLVELQRLSAASLNAQCDAIDTSTNKGTAQATLLMRHATQWAHAAARNNNHTHSHDLNPRETIKKEMKHVAVKLIKAMQAWQRQTKLKPSTQRLAQDMLWAVGRNCWFDDPDFRDVVRDLAAIGFSPLPAASSLKEDVAAQQRLATVSYLLQKLHPECIPNLRWSQYTNARSLGTIQSSSLHLAYMRAAQQLRYPFVSEYSVGPFMVDMALTSRQCALEIQSDTQAHVWERPTLLRTTPAPTTFFAFSSLDEWTARPPTVQQMSQAFTLRTVRSRQPGDIFKQYCLEKAGWRVWYLPRRTDRVSRSEQVRADIAEVYHEMVPSSSGPR</sequence>
<dbReference type="Proteomes" id="UP000008743">
    <property type="component" value="Unassembled WGS sequence"/>
</dbReference>
<accession>A0A0D2WVD7</accession>
<reference evidence="2" key="1">
    <citation type="submission" date="2011-02" db="EMBL/GenBank/DDBJ databases">
        <title>The Genome Sequence of Capsaspora owczarzaki ATCC 30864.</title>
        <authorList>
            <person name="Russ C."/>
            <person name="Cuomo C."/>
            <person name="Burger G."/>
            <person name="Gray M.W."/>
            <person name="Holland P.W.H."/>
            <person name="King N."/>
            <person name="Lang F.B.F."/>
            <person name="Roger A.J."/>
            <person name="Ruiz-Trillo I."/>
            <person name="Young S.K."/>
            <person name="Zeng Q."/>
            <person name="Gargeya S."/>
            <person name="Alvarado L."/>
            <person name="Berlin A."/>
            <person name="Chapman S.B."/>
            <person name="Chen Z."/>
            <person name="Freedman E."/>
            <person name="Gellesch M."/>
            <person name="Goldberg J."/>
            <person name="Griggs A."/>
            <person name="Gujja S."/>
            <person name="Heilman E."/>
            <person name="Heiman D."/>
            <person name="Howarth C."/>
            <person name="Mehta T."/>
            <person name="Neiman D."/>
            <person name="Pearson M."/>
            <person name="Roberts A."/>
            <person name="Saif S."/>
            <person name="Shea T."/>
            <person name="Shenoy N."/>
            <person name="Sisk P."/>
            <person name="Stolte C."/>
            <person name="Sykes S."/>
            <person name="White J."/>
            <person name="Yandava C."/>
            <person name="Haas B."/>
            <person name="Nusbaum C."/>
            <person name="Birren B."/>
        </authorList>
    </citation>
    <scope>NUCLEOTIDE SEQUENCE</scope>
    <source>
        <strain evidence="2">ATCC 30864</strain>
    </source>
</reference>
<evidence type="ECO:0000313" key="1">
    <source>
        <dbReference type="EMBL" id="KJE96103.1"/>
    </source>
</evidence>
<dbReference type="InParanoid" id="A0A0D2WVD7"/>
<dbReference type="RefSeq" id="XP_004345221.1">
    <property type="nucleotide sequence ID" value="XM_004345171.2"/>
</dbReference>
<evidence type="ECO:0000313" key="2">
    <source>
        <dbReference type="Proteomes" id="UP000008743"/>
    </source>
</evidence>
<gene>
    <name evidence="1" type="ORF">CAOG_006472</name>
</gene>
<proteinExistence type="predicted"/>
<protein>
    <submittedName>
        <fullName evidence="1">Uncharacterized protein</fullName>
    </submittedName>
</protein>
<dbReference type="AlphaFoldDB" id="A0A0D2WVD7"/>
<organism evidence="1 2">
    <name type="scientific">Capsaspora owczarzaki (strain ATCC 30864)</name>
    <dbReference type="NCBI Taxonomy" id="595528"/>
    <lineage>
        <taxon>Eukaryota</taxon>
        <taxon>Filasterea</taxon>
        <taxon>Capsaspora</taxon>
    </lineage>
</organism>
<dbReference type="EMBL" id="KE346370">
    <property type="protein sequence ID" value="KJE96103.1"/>
    <property type="molecule type" value="Genomic_DNA"/>
</dbReference>